<accession>A0ABP0TNH6</accession>
<dbReference type="Proteomes" id="UP001497512">
    <property type="component" value="Chromosome 13"/>
</dbReference>
<keyword evidence="3" id="KW-1185">Reference proteome</keyword>
<evidence type="ECO:0000313" key="2">
    <source>
        <dbReference type="EMBL" id="CAK9201054.1"/>
    </source>
</evidence>
<name>A0ABP0TNH6_9BRYO</name>
<organism evidence="2 3">
    <name type="scientific">Sphagnum troendelagicum</name>
    <dbReference type="NCBI Taxonomy" id="128251"/>
    <lineage>
        <taxon>Eukaryota</taxon>
        <taxon>Viridiplantae</taxon>
        <taxon>Streptophyta</taxon>
        <taxon>Embryophyta</taxon>
        <taxon>Bryophyta</taxon>
        <taxon>Sphagnophytina</taxon>
        <taxon>Sphagnopsida</taxon>
        <taxon>Sphagnales</taxon>
        <taxon>Sphagnaceae</taxon>
        <taxon>Sphagnum</taxon>
    </lineage>
</organism>
<evidence type="ECO:0000313" key="3">
    <source>
        <dbReference type="Proteomes" id="UP001497512"/>
    </source>
</evidence>
<dbReference type="EMBL" id="OZ019905">
    <property type="protein sequence ID" value="CAK9201054.1"/>
    <property type="molecule type" value="Genomic_DNA"/>
</dbReference>
<sequence length="136" mass="14795">MLLKRDPSSMEHLVHKQKMASILASPQATRKKRFVKLELGSLEASLPAGANPFQDPKVTGGTTQHDLAPDQGFVENGGMESPSIFTTYPTLMPNGGIPPHNSEPDQGHHKRSIGRQAALVLGTHVRTTPHNRVPQH</sequence>
<proteinExistence type="predicted"/>
<gene>
    <name evidence="2" type="ORF">CSSPTR1EN2_LOCUS5715</name>
</gene>
<feature type="region of interest" description="Disordered" evidence="1">
    <location>
        <begin position="46"/>
        <end position="112"/>
    </location>
</feature>
<reference evidence="2" key="1">
    <citation type="submission" date="2024-02" db="EMBL/GenBank/DDBJ databases">
        <authorList>
            <consortium name="ELIXIR-Norway"/>
            <consortium name="Elixir Norway"/>
        </authorList>
    </citation>
    <scope>NUCLEOTIDE SEQUENCE</scope>
</reference>
<protein>
    <submittedName>
        <fullName evidence="2">Uncharacterized protein</fullName>
    </submittedName>
</protein>
<evidence type="ECO:0000256" key="1">
    <source>
        <dbReference type="SAM" id="MobiDB-lite"/>
    </source>
</evidence>